<reference evidence="1 2" key="1">
    <citation type="journal article" date="2011" name="PLoS Pathog.">
        <title>Dynamic evolution of pathogenicity revealed by sequencing and comparative genomics of 19 Pseudomonas syringae isolates.</title>
        <authorList>
            <person name="Baltrus D.A."/>
            <person name="Nishimura M.T."/>
            <person name="Romanchuk A."/>
            <person name="Chang J.H."/>
            <person name="Mukhtar M.S."/>
            <person name="Cherkis K."/>
            <person name="Roach J."/>
            <person name="Grant S.R."/>
            <person name="Jones C.D."/>
            <person name="Dangl J.L."/>
        </authorList>
    </citation>
    <scope>NUCLEOTIDE SEQUENCE [LARGE SCALE GENOMIC DNA]</scope>
    <source>
        <strain evidence="1 2">M301315</strain>
    </source>
</reference>
<sequence>MTNAAAPSFEALIEGLDLKKTEGGREFLVRLFSQRLERQDYTQHIRDDLAGDFACTLAQYLAPVIQAADQAAELVPAPFQLGNFYRTLEGKLVRFVKIHNEGNNYETMEDESGVNRYTLRDLGRVAGSDHNNPDPRNVLPIYHVPPKGSSGITTELQLRMALQDIESLKAQLAFARSRGNAA</sequence>
<dbReference type="EMBL" id="CP031226">
    <property type="protein sequence ID" value="AXH59878.1"/>
    <property type="molecule type" value="Genomic_DNA"/>
</dbReference>
<evidence type="ECO:0000313" key="1">
    <source>
        <dbReference type="EMBL" id="AXH59878.1"/>
    </source>
</evidence>
<keyword evidence="1" id="KW-0614">Plasmid</keyword>
<dbReference type="AlphaFoldDB" id="A0AAD0PW59"/>
<dbReference type="Proteomes" id="UP000006426">
    <property type="component" value="Plasmid pmppla107"/>
</dbReference>
<proteinExistence type="predicted"/>
<dbReference type="GeneID" id="39474636"/>
<geneLocation type="plasmid" evidence="2">
    <name>pmppla107</name>
</geneLocation>
<gene>
    <name evidence="1" type="ORF">PLA107_032145</name>
</gene>
<name>A0AAD0PW59_PSEAV</name>
<accession>A0AAD0PW59</accession>
<evidence type="ECO:0000313" key="2">
    <source>
        <dbReference type="Proteomes" id="UP000006426"/>
    </source>
</evidence>
<organism evidence="1 2">
    <name type="scientific">Pseudomonas amygdali pv. lachrymans str. M301315</name>
    <dbReference type="NCBI Taxonomy" id="629260"/>
    <lineage>
        <taxon>Bacteria</taxon>
        <taxon>Pseudomonadati</taxon>
        <taxon>Pseudomonadota</taxon>
        <taxon>Gammaproteobacteria</taxon>
        <taxon>Pseudomonadales</taxon>
        <taxon>Pseudomonadaceae</taxon>
        <taxon>Pseudomonas</taxon>
        <taxon>Pseudomonas amygdali</taxon>
    </lineage>
</organism>
<dbReference type="RefSeq" id="WP_005741822.1">
    <property type="nucleotide sequence ID" value="NZ_CP031226.1"/>
</dbReference>
<protein>
    <submittedName>
        <fullName evidence="1">Uncharacterized protein</fullName>
    </submittedName>
</protein>